<proteinExistence type="predicted"/>
<dbReference type="AlphaFoldDB" id="A0A0A9YGK6"/>
<evidence type="ECO:0000313" key="3">
    <source>
        <dbReference type="EMBL" id="JAG28616.1"/>
    </source>
</evidence>
<dbReference type="EMBL" id="GDHC01014217">
    <property type="protein sequence ID" value="JAQ04412.1"/>
    <property type="molecule type" value="Transcribed_RNA"/>
</dbReference>
<dbReference type="EMBL" id="GBHO01014988">
    <property type="protein sequence ID" value="JAG28616.1"/>
    <property type="molecule type" value="Transcribed_RNA"/>
</dbReference>
<gene>
    <name evidence="3" type="ORF">CM83_4186</name>
    <name evidence="2" type="ORF">CM83_4188</name>
    <name evidence="4" type="ORF">g.6153</name>
</gene>
<reference evidence="2" key="1">
    <citation type="journal article" date="2014" name="PLoS ONE">
        <title>Transcriptome-Based Identification of ABC Transporters in the Western Tarnished Plant Bug Lygus hesperus.</title>
        <authorList>
            <person name="Hull J.J."/>
            <person name="Chaney K."/>
            <person name="Geib S.M."/>
            <person name="Fabrick J.A."/>
            <person name="Brent C.S."/>
            <person name="Walsh D."/>
            <person name="Lavine L.C."/>
        </authorList>
    </citation>
    <scope>NUCLEOTIDE SEQUENCE</scope>
</reference>
<reference evidence="4" key="3">
    <citation type="journal article" date="2016" name="Gigascience">
        <title>De novo construction of an expanded transcriptome assembly for the western tarnished plant bug, Lygus hesperus.</title>
        <authorList>
            <person name="Tassone E.E."/>
            <person name="Geib S.M."/>
            <person name="Hall B."/>
            <person name="Fabrick J.A."/>
            <person name="Brent C.S."/>
            <person name="Hull J.J."/>
        </authorList>
    </citation>
    <scope>NUCLEOTIDE SEQUENCE</scope>
</reference>
<organism evidence="2">
    <name type="scientific">Lygus hesperus</name>
    <name type="common">Western plant bug</name>
    <dbReference type="NCBI Taxonomy" id="30085"/>
    <lineage>
        <taxon>Eukaryota</taxon>
        <taxon>Metazoa</taxon>
        <taxon>Ecdysozoa</taxon>
        <taxon>Arthropoda</taxon>
        <taxon>Hexapoda</taxon>
        <taxon>Insecta</taxon>
        <taxon>Pterygota</taxon>
        <taxon>Neoptera</taxon>
        <taxon>Paraneoptera</taxon>
        <taxon>Hemiptera</taxon>
        <taxon>Heteroptera</taxon>
        <taxon>Panheteroptera</taxon>
        <taxon>Cimicomorpha</taxon>
        <taxon>Miridae</taxon>
        <taxon>Mirini</taxon>
        <taxon>Lygus</taxon>
    </lineage>
</organism>
<evidence type="ECO:0000256" key="1">
    <source>
        <dbReference type="SAM" id="MobiDB-lite"/>
    </source>
</evidence>
<accession>A0A0A9YGK6</accession>
<evidence type="ECO:0000313" key="2">
    <source>
        <dbReference type="EMBL" id="JAG28615.1"/>
    </source>
</evidence>
<sequence length="200" mass="22195">MSSHPITISQLPHVGINISSLQNNRRFDRNFLNGRGPTNLLGDQNMMDTLVHTNDSSALPPGLMLMAPPPPQQLLLLSYNNNNDTQPHHLHPPTDIVRNLPSSLQYSHQPPPPMPSGDNHAWSSSYGNIPPMQPLQHSTTDPNIATFIPPPPPLNLLQSTNVSSIQQHHPPGQNSMMFMQNHPIYNPMNHHPPPPPSRPM</sequence>
<reference evidence="2" key="2">
    <citation type="submission" date="2014-07" db="EMBL/GenBank/DDBJ databases">
        <authorList>
            <person name="Hull J."/>
        </authorList>
    </citation>
    <scope>NUCLEOTIDE SEQUENCE</scope>
</reference>
<evidence type="ECO:0000313" key="4">
    <source>
        <dbReference type="EMBL" id="JAQ04412.1"/>
    </source>
</evidence>
<feature type="region of interest" description="Disordered" evidence="1">
    <location>
        <begin position="91"/>
        <end position="119"/>
    </location>
</feature>
<dbReference type="EMBL" id="GBHO01014989">
    <property type="protein sequence ID" value="JAG28615.1"/>
    <property type="molecule type" value="Transcribed_RNA"/>
</dbReference>
<protein>
    <submittedName>
        <fullName evidence="2">Uncharacterized protein</fullName>
    </submittedName>
</protein>
<name>A0A0A9YGK6_LYGHE</name>